<name>A0A2P6U1D2_CHLSO</name>
<feature type="region of interest" description="Disordered" evidence="2">
    <location>
        <begin position="510"/>
        <end position="538"/>
    </location>
</feature>
<evidence type="ECO:0000313" key="4">
    <source>
        <dbReference type="Proteomes" id="UP000239899"/>
    </source>
</evidence>
<feature type="region of interest" description="Disordered" evidence="2">
    <location>
        <begin position="319"/>
        <end position="427"/>
    </location>
</feature>
<gene>
    <name evidence="3" type="ORF">C2E21_1719</name>
</gene>
<keyword evidence="1" id="KW-0175">Coiled coil</keyword>
<dbReference type="Proteomes" id="UP000239899">
    <property type="component" value="Unassembled WGS sequence"/>
</dbReference>
<evidence type="ECO:0000256" key="1">
    <source>
        <dbReference type="SAM" id="Coils"/>
    </source>
</evidence>
<feature type="region of interest" description="Disordered" evidence="2">
    <location>
        <begin position="1214"/>
        <end position="1259"/>
    </location>
</feature>
<comment type="caution">
    <text evidence="3">The sequence shown here is derived from an EMBL/GenBank/DDBJ whole genome shotgun (WGS) entry which is preliminary data.</text>
</comment>
<feature type="compositionally biased region" description="Low complexity" evidence="2">
    <location>
        <begin position="395"/>
        <end position="404"/>
    </location>
</feature>
<evidence type="ECO:0000256" key="2">
    <source>
        <dbReference type="SAM" id="MobiDB-lite"/>
    </source>
</evidence>
<dbReference type="OrthoDB" id="1435597at2759"/>
<evidence type="ECO:0008006" key="5">
    <source>
        <dbReference type="Google" id="ProtNLM"/>
    </source>
</evidence>
<dbReference type="EMBL" id="LHPG02000003">
    <property type="protein sequence ID" value="PRW60127.1"/>
    <property type="molecule type" value="Genomic_DNA"/>
</dbReference>
<accession>A0A2P6U1D2</accession>
<feature type="compositionally biased region" description="Basic and acidic residues" evidence="2">
    <location>
        <begin position="347"/>
        <end position="368"/>
    </location>
</feature>
<feature type="coiled-coil region" evidence="1">
    <location>
        <begin position="458"/>
        <end position="506"/>
    </location>
</feature>
<organism evidence="3 4">
    <name type="scientific">Chlorella sorokiniana</name>
    <name type="common">Freshwater green alga</name>
    <dbReference type="NCBI Taxonomy" id="3076"/>
    <lineage>
        <taxon>Eukaryota</taxon>
        <taxon>Viridiplantae</taxon>
        <taxon>Chlorophyta</taxon>
        <taxon>core chlorophytes</taxon>
        <taxon>Trebouxiophyceae</taxon>
        <taxon>Chlorellales</taxon>
        <taxon>Chlorellaceae</taxon>
        <taxon>Chlorella clade</taxon>
        <taxon>Chlorella</taxon>
    </lineage>
</organism>
<reference evidence="3 4" key="1">
    <citation type="journal article" date="2018" name="Plant J.">
        <title>Genome sequences of Chlorella sorokiniana UTEX 1602 and Micractinium conductrix SAG 241.80: implications to maltose excretion by a green alga.</title>
        <authorList>
            <person name="Arriola M.B."/>
            <person name="Velmurugan N."/>
            <person name="Zhang Y."/>
            <person name="Plunkett M.H."/>
            <person name="Hondzo H."/>
            <person name="Barney B.M."/>
        </authorList>
    </citation>
    <scope>NUCLEOTIDE SEQUENCE [LARGE SCALE GENOMIC DNA]</scope>
    <source>
        <strain evidence="4">UTEX 1602</strain>
    </source>
</reference>
<feature type="compositionally biased region" description="Low complexity" evidence="2">
    <location>
        <begin position="369"/>
        <end position="382"/>
    </location>
</feature>
<proteinExistence type="predicted"/>
<sequence>MLPAFGGSGNLLVEQELLGGTAPPAPTFLGSSTAGAGAAADPGFFVEPESPAAATAVLGRQPFSPGGRRGSGLGALGGFGSGGFGSGGFGSGAWTLGPTGSLVPGSSRDLMRELECHEDLFLPSAPSTNPQVSAAPTMGVTVVAPAAQLGGSGNSPPTPPTLPSNLRWHEALAAFPPLPPSAVPPPQPLHTQPLAAQPLQAQPLQAQPLQTQLPTGASAGYGQVAPGSVHVQLARPQPPALFVAPPAAPAPAAPIPAHMAAGPVITLPSAPAAAAAAAAPSISTSPAPSGSTSSAAVGGSLVSGDNVPRIASLPNLHLNMHSGATSQPKAKRSRTKAAEGGGGGSRGAKEKMLPRARSHNDLAAERAAPRATTPAPGTSTAEVDAAPPSGRRFSVPHLPYLVPPHLRKGKGGRQPAPDPRLDPRIDPKKARRIMANRLSAAKSKLKNKSTKQAQTQRSEMLRLRRDELAAEVEEAAAAVAAEEAEQAELRRQVQALEQQVAAQRLQHSPFESGRGWMIQGSEPDGEAAPGGGGAASEDDVPSLLRGLEETIQSGFNGVRADIKQVRADIKQVQAAQATQAKTIGVLCEKAVRAERVLTQQDPKLRPTVEVRTGDALLDWCSVPGSRASRVPLLRFVGPDGPAPGKLFGAVAAPMQSKKILLAARPKGRGTPAWRPACEDLEAYFEAAGSSADGSSLLAFLERKEQGRLVLMLLCACATGRLYERVELDAEPLVEVTSEGVKLDLLEIKAQPSAIKDAVRQLQAQANILLLALAASNAALLQRGPVHVVGTVAVAASVPTQKQKEYWERVRLVVGGLLSQRLQLHALQCWGRADRRIMAAAAAARPCASQLLASARRPQQLQLGGEAARRRRQGVVTRAQGSEPDGEAAPGGGGAASEDDVPSLLRGLEETIQSGFNGVRADIKQVQAAQATQAKIIGVLCEKAVRAERVLTQQDPKLRPTVEVRTGDALLDWCSVPGSRASRVPLLRFVGPDGPAPGKLFGAVAAPMQSKKILLAARPKGRGTPAWRPACEDLEAYFEAAGSSADGSSLLAFLERKEQGRLVLMLLCACATGRLYERVELDAEPLVEVTSEGVKLDLLEIKAQPSAIKDAVRQLQAQANILLLALAASNAALLQRGPVHVVGTVAVAASVPTQKQKEYWERVRLVVGGLLSQRLQLHALQCWGRADRRIMAAAAAARPCASQLLASARRPQQLQLGGEAARRRRQGVVTRASLPEPSSQGSEPDGEAAPGGGGAASEDDVPSLLRGLEETIQSGFNGVRADIKQVQAAQATQAKIIGVLCEKAVRAERVLTQQDPKLRPTVEVRTGDALLDWCSVPGSRASRVPLLRFVGPDGPAPGKLFGAVAAPMQSKKILLAARPKGRGTPAWRPACEDLEAYFEGQAGANAAVRLRHRPAVELDAEPLVEVTSEGVKLDLLEIKAQPSAIKDAVRQLQAQANILLLALAASNAALLQRGPVHVVGTVAVAASVPTQKQKEYWERVRLVVGGVGPAPKATMQLQIQH</sequence>
<keyword evidence="4" id="KW-1185">Reference proteome</keyword>
<evidence type="ECO:0000313" key="3">
    <source>
        <dbReference type="EMBL" id="PRW60127.1"/>
    </source>
</evidence>
<feature type="region of interest" description="Disordered" evidence="2">
    <location>
        <begin position="861"/>
        <end position="899"/>
    </location>
</feature>
<protein>
    <recommendedName>
        <fullName evidence="5">BZIP domain-containing protein</fullName>
    </recommendedName>
</protein>